<dbReference type="InterPro" id="IPR021131">
    <property type="entry name" value="Ribosomal_uL15/eL18"/>
</dbReference>
<feature type="compositionally biased region" description="Basic residues" evidence="5">
    <location>
        <begin position="1"/>
        <end position="12"/>
    </location>
</feature>
<proteinExistence type="inferred from homology"/>
<dbReference type="GO" id="GO:0003735">
    <property type="term" value="F:structural constituent of ribosome"/>
    <property type="evidence" value="ECO:0007669"/>
    <property type="project" value="InterPro"/>
</dbReference>
<protein>
    <recommendedName>
        <fullName evidence="6">Large ribosomal subunit protein uL15/eL18 domain-containing protein</fullName>
    </recommendedName>
</protein>
<evidence type="ECO:0000256" key="1">
    <source>
        <dbReference type="ARBA" id="ARBA00007320"/>
    </source>
</evidence>
<evidence type="ECO:0000313" key="7">
    <source>
        <dbReference type="EMBL" id="CAE2296140.1"/>
    </source>
</evidence>
<dbReference type="PANTHER" id="PTHR11721">
    <property type="entry name" value="60S RIBOSOMAL PROTEIN L27A"/>
    <property type="match status" value="1"/>
</dbReference>
<reference evidence="7" key="1">
    <citation type="submission" date="2021-01" db="EMBL/GenBank/DDBJ databases">
        <authorList>
            <person name="Corre E."/>
            <person name="Pelletier E."/>
            <person name="Niang G."/>
            <person name="Scheremetjew M."/>
            <person name="Finn R."/>
            <person name="Kale V."/>
            <person name="Holt S."/>
            <person name="Cochrane G."/>
            <person name="Meng A."/>
            <person name="Brown T."/>
            <person name="Cohen L."/>
        </authorList>
    </citation>
    <scope>NUCLEOTIDE SEQUENCE</scope>
    <source>
        <strain evidence="7">SoJaBio B1-5/56/2</strain>
    </source>
</reference>
<keyword evidence="2 4" id="KW-0689">Ribosomal protein</keyword>
<evidence type="ECO:0000256" key="3">
    <source>
        <dbReference type="ARBA" id="ARBA00023274"/>
    </source>
</evidence>
<dbReference type="Gene3D" id="3.100.10.10">
    <property type="match status" value="1"/>
</dbReference>
<evidence type="ECO:0000259" key="6">
    <source>
        <dbReference type="Pfam" id="PF00828"/>
    </source>
</evidence>
<gene>
    <name evidence="7" type="ORF">NAES01612_LOCUS7283</name>
</gene>
<dbReference type="Pfam" id="PF00828">
    <property type="entry name" value="Ribosomal_L27A"/>
    <property type="match status" value="1"/>
</dbReference>
<organism evidence="7">
    <name type="scientific">Paramoeba aestuarina</name>
    <dbReference type="NCBI Taxonomy" id="180227"/>
    <lineage>
        <taxon>Eukaryota</taxon>
        <taxon>Amoebozoa</taxon>
        <taxon>Discosea</taxon>
        <taxon>Flabellinia</taxon>
        <taxon>Dactylopodida</taxon>
        <taxon>Paramoebidae</taxon>
        <taxon>Paramoeba</taxon>
    </lineage>
</organism>
<dbReference type="AlphaFoldDB" id="A0A7S4KJ67"/>
<dbReference type="PROSITE" id="PS00475">
    <property type="entry name" value="RIBOSOMAL_L15"/>
    <property type="match status" value="1"/>
</dbReference>
<dbReference type="HAMAP" id="MF_01341">
    <property type="entry name" value="Ribosomal_uL15"/>
    <property type="match status" value="1"/>
</dbReference>
<dbReference type="InterPro" id="IPR036227">
    <property type="entry name" value="Ribosomal_uL15/eL18_sf"/>
</dbReference>
<dbReference type="EMBL" id="HBKR01010937">
    <property type="protein sequence ID" value="CAE2296140.1"/>
    <property type="molecule type" value="Transcribed_RNA"/>
</dbReference>
<dbReference type="InterPro" id="IPR030878">
    <property type="entry name" value="Ribosomal_uL15"/>
</dbReference>
<comment type="similarity">
    <text evidence="1 4">Belongs to the universal ribosomal protein uL15 family.</text>
</comment>
<keyword evidence="3 4" id="KW-0687">Ribonucleoprotein</keyword>
<feature type="domain" description="Large ribosomal subunit protein uL15/eL18" evidence="6">
    <location>
        <begin position="73"/>
        <end position="142"/>
    </location>
</feature>
<name>A0A7S4KJ67_9EUKA</name>
<feature type="compositionally biased region" description="Basic residues" evidence="5">
    <location>
        <begin position="21"/>
        <end position="30"/>
    </location>
</feature>
<dbReference type="InterPro" id="IPR001196">
    <property type="entry name" value="Ribosomal_uL15_CS"/>
</dbReference>
<accession>A0A7S4KJ67</accession>
<evidence type="ECO:0000256" key="4">
    <source>
        <dbReference type="RuleBase" id="RU003888"/>
    </source>
</evidence>
<dbReference type="GO" id="GO:0022625">
    <property type="term" value="C:cytosolic large ribosomal subunit"/>
    <property type="evidence" value="ECO:0007669"/>
    <property type="project" value="TreeGrafter"/>
</dbReference>
<dbReference type="PANTHER" id="PTHR11721:SF3">
    <property type="entry name" value="LARGE RIBOSOMAL SUBUNIT PROTEIN UL15"/>
    <property type="match status" value="1"/>
</dbReference>
<evidence type="ECO:0000256" key="2">
    <source>
        <dbReference type="ARBA" id="ARBA00022980"/>
    </source>
</evidence>
<evidence type="ECO:0000256" key="5">
    <source>
        <dbReference type="SAM" id="MobiDB-lite"/>
    </source>
</evidence>
<feature type="region of interest" description="Disordered" evidence="5">
    <location>
        <begin position="1"/>
        <end position="37"/>
    </location>
</feature>
<sequence length="145" mass="16340">MPTRLKKHRKSRGSVSSGHGRIGKHRKHPSGRGNAGGMHYQKINFDKYHPGYFGKVGQRHFHLKNNTQWRPSLNLDRVEGLVPVSDWDLCKGNDKLPVVDLLDHGYAKLLGNGRITRPVIVKTRYCSRLAEEKLKKIGGAVVLKA</sequence>
<dbReference type="SUPFAM" id="SSF52080">
    <property type="entry name" value="Ribosomal proteins L15p and L18e"/>
    <property type="match status" value="1"/>
</dbReference>
<dbReference type="GO" id="GO:0006412">
    <property type="term" value="P:translation"/>
    <property type="evidence" value="ECO:0007669"/>
    <property type="project" value="InterPro"/>
</dbReference>